<comment type="caution">
    <text evidence="2">The sequence shown here is derived from an EMBL/GenBank/DDBJ whole genome shotgun (WGS) entry which is preliminary data.</text>
</comment>
<evidence type="ECO:0000313" key="2">
    <source>
        <dbReference type="EMBL" id="KAE9321879.1"/>
    </source>
</evidence>
<name>A0A6G0R889_9STRA</name>
<dbReference type="Proteomes" id="UP000486351">
    <property type="component" value="Unassembled WGS sequence"/>
</dbReference>
<protein>
    <submittedName>
        <fullName evidence="2">Uncharacterized protein</fullName>
    </submittedName>
</protein>
<feature type="region of interest" description="Disordered" evidence="1">
    <location>
        <begin position="97"/>
        <end position="136"/>
    </location>
</feature>
<evidence type="ECO:0000313" key="3">
    <source>
        <dbReference type="Proteomes" id="UP000486351"/>
    </source>
</evidence>
<dbReference type="AlphaFoldDB" id="A0A6G0R889"/>
<feature type="compositionally biased region" description="Low complexity" evidence="1">
    <location>
        <begin position="99"/>
        <end position="136"/>
    </location>
</feature>
<proteinExistence type="predicted"/>
<accession>A0A6G0R889</accession>
<dbReference type="EMBL" id="QXFY01001297">
    <property type="protein sequence ID" value="KAE9321879.1"/>
    <property type="molecule type" value="Genomic_DNA"/>
</dbReference>
<sequence length="160" mass="16657">MFGVAPYVVVELYKEDDCTTLDGVQVYSSDKNCHVDIDGTSFTSTLAETGDGDLVHYSDDKCEATGDDKTTTALSVKMLGAKPPCTNSEQVKYYAFNGPANPSKTPSTPTTTTATPTSTTEAPTTTSTGSGTSDASSRFVVSSTLTVSLMLLATALGLVI</sequence>
<evidence type="ECO:0000256" key="1">
    <source>
        <dbReference type="SAM" id="MobiDB-lite"/>
    </source>
</evidence>
<reference evidence="2 3" key="1">
    <citation type="submission" date="2018-09" db="EMBL/GenBank/DDBJ databases">
        <title>Genomic investigation of the strawberry pathogen Phytophthora fragariae indicates pathogenicity is determined by transcriptional variation in three key races.</title>
        <authorList>
            <person name="Adams T.M."/>
            <person name="Armitage A.D."/>
            <person name="Sobczyk M.K."/>
            <person name="Bates H.J."/>
            <person name="Dunwell J.M."/>
            <person name="Nellist C.F."/>
            <person name="Harrison R.J."/>
        </authorList>
    </citation>
    <scope>NUCLEOTIDE SEQUENCE [LARGE SCALE GENOMIC DNA]</scope>
    <source>
        <strain evidence="2 3">NOV-77</strain>
    </source>
</reference>
<organism evidence="2 3">
    <name type="scientific">Phytophthora fragariae</name>
    <dbReference type="NCBI Taxonomy" id="53985"/>
    <lineage>
        <taxon>Eukaryota</taxon>
        <taxon>Sar</taxon>
        <taxon>Stramenopiles</taxon>
        <taxon>Oomycota</taxon>
        <taxon>Peronosporomycetes</taxon>
        <taxon>Peronosporales</taxon>
        <taxon>Peronosporaceae</taxon>
        <taxon>Phytophthora</taxon>
    </lineage>
</organism>
<gene>
    <name evidence="2" type="ORF">PF008_g17717</name>
</gene>